<dbReference type="SUPFAM" id="SSF46689">
    <property type="entry name" value="Homeodomain-like"/>
    <property type="match status" value="1"/>
</dbReference>
<feature type="region of interest" description="Disordered" evidence="1">
    <location>
        <begin position="492"/>
        <end position="544"/>
    </location>
</feature>
<feature type="compositionally biased region" description="Low complexity" evidence="1">
    <location>
        <begin position="627"/>
        <end position="641"/>
    </location>
</feature>
<dbReference type="EMBL" id="BNCO01000060">
    <property type="protein sequence ID" value="GIL63727.1"/>
    <property type="molecule type" value="Genomic_DNA"/>
</dbReference>
<evidence type="ECO:0000313" key="4">
    <source>
        <dbReference type="EMBL" id="GIL63727.1"/>
    </source>
</evidence>
<feature type="domain" description="Myb-like" evidence="2">
    <location>
        <begin position="110"/>
        <end position="160"/>
    </location>
</feature>
<feature type="compositionally biased region" description="Low complexity" evidence="1">
    <location>
        <begin position="674"/>
        <end position="689"/>
    </location>
</feature>
<dbReference type="Pfam" id="PF00249">
    <property type="entry name" value="Myb_DNA-binding"/>
    <property type="match status" value="1"/>
</dbReference>
<dbReference type="PROSITE" id="PS51294">
    <property type="entry name" value="HTH_MYB"/>
    <property type="match status" value="1"/>
</dbReference>
<dbReference type="InterPro" id="IPR050560">
    <property type="entry name" value="MYB_TF"/>
</dbReference>
<dbReference type="GO" id="GO:0000981">
    <property type="term" value="F:DNA-binding transcription factor activity, RNA polymerase II-specific"/>
    <property type="evidence" value="ECO:0007669"/>
    <property type="project" value="TreeGrafter"/>
</dbReference>
<feature type="region of interest" description="Disordered" evidence="1">
    <location>
        <begin position="1"/>
        <end position="119"/>
    </location>
</feature>
<keyword evidence="5" id="KW-1185">Reference proteome</keyword>
<feature type="compositionally biased region" description="Polar residues" evidence="1">
    <location>
        <begin position="597"/>
        <end position="612"/>
    </location>
</feature>
<feature type="compositionally biased region" description="Low complexity" evidence="1">
    <location>
        <begin position="388"/>
        <end position="409"/>
    </location>
</feature>
<accession>A0A8J4BMN0</accession>
<feature type="compositionally biased region" description="Polar residues" evidence="1">
    <location>
        <begin position="7"/>
        <end position="16"/>
    </location>
</feature>
<protein>
    <submittedName>
        <fullName evidence="4">Uncharacterized protein</fullName>
    </submittedName>
</protein>
<feature type="region of interest" description="Disordered" evidence="1">
    <location>
        <begin position="986"/>
        <end position="1059"/>
    </location>
</feature>
<dbReference type="CDD" id="cd00167">
    <property type="entry name" value="SANT"/>
    <property type="match status" value="1"/>
</dbReference>
<dbReference type="GO" id="GO:0000978">
    <property type="term" value="F:RNA polymerase II cis-regulatory region sequence-specific DNA binding"/>
    <property type="evidence" value="ECO:0007669"/>
    <property type="project" value="TreeGrafter"/>
</dbReference>
<dbReference type="GO" id="GO:0005634">
    <property type="term" value="C:nucleus"/>
    <property type="evidence" value="ECO:0007669"/>
    <property type="project" value="TreeGrafter"/>
</dbReference>
<dbReference type="Gene3D" id="1.10.10.60">
    <property type="entry name" value="Homeodomain-like"/>
    <property type="match status" value="1"/>
</dbReference>
<feature type="compositionally biased region" description="Gly residues" evidence="1">
    <location>
        <begin position="1020"/>
        <end position="1030"/>
    </location>
</feature>
<evidence type="ECO:0000259" key="3">
    <source>
        <dbReference type="PROSITE" id="PS51294"/>
    </source>
</evidence>
<feature type="region of interest" description="Disordered" evidence="1">
    <location>
        <begin position="385"/>
        <end position="409"/>
    </location>
</feature>
<organism evidence="4 5">
    <name type="scientific">Volvox africanus</name>
    <dbReference type="NCBI Taxonomy" id="51714"/>
    <lineage>
        <taxon>Eukaryota</taxon>
        <taxon>Viridiplantae</taxon>
        <taxon>Chlorophyta</taxon>
        <taxon>core chlorophytes</taxon>
        <taxon>Chlorophyceae</taxon>
        <taxon>CS clade</taxon>
        <taxon>Chlamydomonadales</taxon>
        <taxon>Volvocaceae</taxon>
        <taxon>Volvox</taxon>
    </lineage>
</organism>
<dbReference type="InterPro" id="IPR001005">
    <property type="entry name" value="SANT/Myb"/>
</dbReference>
<feature type="region of interest" description="Disordered" evidence="1">
    <location>
        <begin position="661"/>
        <end position="689"/>
    </location>
</feature>
<comment type="caution">
    <text evidence="4">The sequence shown here is derived from an EMBL/GenBank/DDBJ whole genome shotgun (WGS) entry which is preliminary data.</text>
</comment>
<proteinExistence type="predicted"/>
<dbReference type="InterPro" id="IPR009057">
    <property type="entry name" value="Homeodomain-like_sf"/>
</dbReference>
<feature type="compositionally biased region" description="Pro residues" evidence="1">
    <location>
        <begin position="992"/>
        <end position="1002"/>
    </location>
</feature>
<dbReference type="Proteomes" id="UP000747399">
    <property type="component" value="Unassembled WGS sequence"/>
</dbReference>
<evidence type="ECO:0000313" key="5">
    <source>
        <dbReference type="Proteomes" id="UP000747399"/>
    </source>
</evidence>
<dbReference type="PROSITE" id="PS50090">
    <property type="entry name" value="MYB_LIKE"/>
    <property type="match status" value="1"/>
</dbReference>
<reference evidence="4" key="1">
    <citation type="journal article" date="2021" name="Proc. Natl. Acad. Sci. U.S.A.">
        <title>Three genomes in the algal genus Volvox reveal the fate of a haploid sex-determining region after a transition to homothallism.</title>
        <authorList>
            <person name="Yamamoto K."/>
            <person name="Hamaji T."/>
            <person name="Kawai-Toyooka H."/>
            <person name="Matsuzaki R."/>
            <person name="Takahashi F."/>
            <person name="Nishimura Y."/>
            <person name="Kawachi M."/>
            <person name="Noguchi H."/>
            <person name="Minakuchi Y."/>
            <person name="Umen J.G."/>
            <person name="Toyoda A."/>
            <person name="Nozaki H."/>
        </authorList>
    </citation>
    <scope>NUCLEOTIDE SEQUENCE</scope>
    <source>
        <strain evidence="4">NIES-3780</strain>
    </source>
</reference>
<name>A0A8J4BMN0_9CHLO</name>
<feature type="compositionally biased region" description="Low complexity" evidence="1">
    <location>
        <begin position="513"/>
        <end position="527"/>
    </location>
</feature>
<feature type="region of interest" description="Disordered" evidence="1">
    <location>
        <begin position="231"/>
        <end position="264"/>
    </location>
</feature>
<feature type="domain" description="HTH myb-type" evidence="3">
    <location>
        <begin position="110"/>
        <end position="164"/>
    </location>
</feature>
<dbReference type="InterPro" id="IPR017930">
    <property type="entry name" value="Myb_dom"/>
</dbReference>
<feature type="compositionally biased region" description="Basic and acidic residues" evidence="1">
    <location>
        <begin position="242"/>
        <end position="253"/>
    </location>
</feature>
<feature type="compositionally biased region" description="Acidic residues" evidence="1">
    <location>
        <begin position="59"/>
        <end position="73"/>
    </location>
</feature>
<gene>
    <name evidence="4" type="ORF">Vafri_17749</name>
</gene>
<sequence>MDDDNNSDSANVTNAGDSPGAGRSFRRERGLSRALSVLRASTKLHQQKRASSNHVRIMEEEEVGLEAEEDSTSMEDSSRRRNGSGIGSLPRNLNRQRAQSVVAPVEGQQRRNAPRGDWSPAEEAVLARKHMELGNKWTTISHFLPARSDNDVKNIWHSTLRSKNSERRSFLRTYARAVRDCANDAEARKQAYEMAQRVCGPPQPIEQALAAVQQQYQQQLQMQATQQEDLLGEGDSPEFQPDQDRDGREREAEPPSCPAGAGTQLAPDCTQLVATFQPGVQDPMMDPLRSGTCSRTNSAQDSQQLSGVKGAYVRGLVCSGVPEITVGRPSASPLDVLDAAASGSCLPYSAHGQVRGSLTLNRGSSHSLGLSSGHALVGDEPLLHQQKHQQTQLHHQHQHPQQQQQQQQQLFHTMEIGSKTGAEVVDSSCLARLSALHLADQLLHRQQMRQLQQQQVNLLPQSNMVALANSSSSGPLQGCAQQQQQVSLLGQSGFDALGPSGHVNRSSATGLVQQQQQHQYQQQQVPQRGGSQVPEPSSSSAVMGGVTSLGALDLEDMLNLGLDLTAEDLAMLSQGGGQPHRLTNSGAPDLTPGLGGLSTSHPAEQLRAVQQPNCPPGRLMGNDRQQQRQQQQMHQGQQQYLQQADAFDSLLAELEQRGRLQVQPQPPLSGMYSLQLPDPQQQQDDVLGLGPLASPYGYPFNRCNPGSLDLQLLGAVPRGGLVAPHNTCVELQSLASCSSTIEMLTSGQQAFVDSSRTPLCHQPTVVARRGSALGMFGNATCNDSFSNASSGLISPLVVGSGHTVINGVHQRHGGCGPQYPLQSPAGINGGVWPPSACAGSTGIPSGPTPGWAPGVLRSSALTSGGAVRTMSSPVAFSGENAAGVTVSGDTGAGLLGSAGTPLQPGGGGGGSNGSGLMGRGSGMVANMLSLTVPAHVDVVTMGLDSGDLLDVMDCEPEPTPETTSGGGGVVSEEVMEMTLRPSAKAALLQRPTPTPTPTPQSTPTPQQQMAGGRGMLPAVVGGGSSSGGTAGAQPCWSASKVSPTPLSIGTGRLGPLLRL</sequence>
<dbReference type="PANTHER" id="PTHR45614:SF150">
    <property type="entry name" value="MYB-LIKE DNA-BINDING DOMAIN CONTAINING PROTEIN, EXPRESSED"/>
    <property type="match status" value="1"/>
</dbReference>
<dbReference type="AlphaFoldDB" id="A0A8J4BMN0"/>
<dbReference type="SMART" id="SM00717">
    <property type="entry name" value="SANT"/>
    <property type="match status" value="1"/>
</dbReference>
<evidence type="ECO:0000256" key="1">
    <source>
        <dbReference type="SAM" id="MobiDB-lite"/>
    </source>
</evidence>
<feature type="compositionally biased region" description="Gly residues" evidence="1">
    <location>
        <begin position="904"/>
        <end position="915"/>
    </location>
</feature>
<feature type="region of interest" description="Disordered" evidence="1">
    <location>
        <begin position="895"/>
        <end position="915"/>
    </location>
</feature>
<dbReference type="PANTHER" id="PTHR45614">
    <property type="entry name" value="MYB PROTEIN-RELATED"/>
    <property type="match status" value="1"/>
</dbReference>
<evidence type="ECO:0000259" key="2">
    <source>
        <dbReference type="PROSITE" id="PS50090"/>
    </source>
</evidence>
<feature type="region of interest" description="Disordered" evidence="1">
    <location>
        <begin position="575"/>
        <end position="641"/>
    </location>
</feature>
<feature type="compositionally biased region" description="Polar residues" evidence="1">
    <location>
        <begin position="503"/>
        <end position="512"/>
    </location>
</feature>